<evidence type="ECO:0000313" key="7">
    <source>
        <dbReference type="Proteomes" id="UP000003571"/>
    </source>
</evidence>
<dbReference type="GO" id="GO:0015833">
    <property type="term" value="P:peptide transport"/>
    <property type="evidence" value="ECO:0007669"/>
    <property type="project" value="TreeGrafter"/>
</dbReference>
<dbReference type="PIRSF" id="PIRSF002741">
    <property type="entry name" value="MppA"/>
    <property type="match status" value="1"/>
</dbReference>
<keyword evidence="3 4" id="KW-0732">Signal</keyword>
<dbReference type="CDD" id="cd08518">
    <property type="entry name" value="PBP2_NikA_DppA_OppA_like_19"/>
    <property type="match status" value="1"/>
</dbReference>
<organism evidence="6 7">
    <name type="scientific">Treponema saccharophilum DSM 2985</name>
    <dbReference type="NCBI Taxonomy" id="907348"/>
    <lineage>
        <taxon>Bacteria</taxon>
        <taxon>Pseudomonadati</taxon>
        <taxon>Spirochaetota</taxon>
        <taxon>Spirochaetia</taxon>
        <taxon>Spirochaetales</taxon>
        <taxon>Treponemataceae</taxon>
        <taxon>Treponema</taxon>
    </lineage>
</organism>
<evidence type="ECO:0000256" key="4">
    <source>
        <dbReference type="SAM" id="SignalP"/>
    </source>
</evidence>
<proteinExistence type="inferred from homology"/>
<dbReference type="InterPro" id="IPR030678">
    <property type="entry name" value="Peptide/Ni-bd"/>
</dbReference>
<name>H7EJM3_9SPIR</name>
<comment type="similarity">
    <text evidence="1">Belongs to the bacterial solute-binding protein 5 family.</text>
</comment>
<dbReference type="OrthoDB" id="304884at2"/>
<evidence type="ECO:0000313" key="6">
    <source>
        <dbReference type="EMBL" id="EIC02261.1"/>
    </source>
</evidence>
<feature type="signal peptide" evidence="4">
    <location>
        <begin position="1"/>
        <end position="24"/>
    </location>
</feature>
<evidence type="ECO:0000256" key="2">
    <source>
        <dbReference type="ARBA" id="ARBA00022448"/>
    </source>
</evidence>
<reference evidence="6 7" key="1">
    <citation type="submission" date="2011-09" db="EMBL/GenBank/DDBJ databases">
        <title>The draft genome of Treponema saccharophilum DSM 2985.</title>
        <authorList>
            <consortium name="US DOE Joint Genome Institute (JGI-PGF)"/>
            <person name="Lucas S."/>
            <person name="Copeland A."/>
            <person name="Lapidus A."/>
            <person name="Glavina del Rio T."/>
            <person name="Dalin E."/>
            <person name="Tice H."/>
            <person name="Bruce D."/>
            <person name="Goodwin L."/>
            <person name="Pitluck S."/>
            <person name="Peters L."/>
            <person name="Kyrpides N."/>
            <person name="Mavromatis K."/>
            <person name="Ivanova N."/>
            <person name="Markowitz V."/>
            <person name="Cheng J.-F."/>
            <person name="Hugenholtz P."/>
            <person name="Woyke T."/>
            <person name="Wu D."/>
            <person name="Gronow S."/>
            <person name="Wellnitz S."/>
            <person name="Brambilla E."/>
            <person name="Klenk H.-P."/>
            <person name="Eisen J.A."/>
        </authorList>
    </citation>
    <scope>NUCLEOTIDE SEQUENCE [LARGE SCALE GENOMIC DNA]</scope>
    <source>
        <strain evidence="6 7">DSM 2985</strain>
    </source>
</reference>
<keyword evidence="7" id="KW-1185">Reference proteome</keyword>
<sequence>MKSTRIIMASFVLASLCLSSCSKKSESSVPARLLQKDELVIAMDPRKVNGPFDPCNGWGFTGIVLFQSTLMRVNSDNAMEGDLAESYSASDDGMEWRFVIRKDARFSDGSPLTARDVAFTYNKAKETGRAIDMTRVESVTAEGDYAVVFRMKQPDSTFFYQTAVLGIVPEKSYSENYGMNPIGSGAFRLVSFTQGQQIVMERNEFYYGKKSPFRRVVILLMQSDAAFAAAKSGQVDFASVGENLITQDVSGFSAAKLDTYGYRMISLPTVPLQKDEKSGFMVGNDVTSDGAIRKALAIGIDREEIVSGALNGVGKIAYDMQMSLPWGIDGQLSGISDNRTEEASALLDGAGWKMGADKIREKDGRKAEFTLMYPPSDSGRQAIAEVFAVQAARLGIKVDLKGLELDDMKKDGLNKRNAVVLGGGAYNPLKTYQMLAGKYTGSIGWSNLACYRNPKVDAYMEQALASTDTEQSLSFWHKALWDGESGGSILGDNPYITVAFIYHNYFVRDGLSIGKQKIHPHDHNVSVLFNLNEWDFSRGE</sequence>
<evidence type="ECO:0000256" key="1">
    <source>
        <dbReference type="ARBA" id="ARBA00005695"/>
    </source>
</evidence>
<gene>
    <name evidence="6" type="ORF">TresaDRAFT_1525</name>
</gene>
<dbReference type="PATRIC" id="fig|907348.3.peg.983"/>
<dbReference type="PANTHER" id="PTHR30290:SF9">
    <property type="entry name" value="OLIGOPEPTIDE-BINDING PROTEIN APPA"/>
    <property type="match status" value="1"/>
</dbReference>
<comment type="caution">
    <text evidence="6">The sequence shown here is derived from an EMBL/GenBank/DDBJ whole genome shotgun (WGS) entry which is preliminary data.</text>
</comment>
<dbReference type="STRING" id="907348.TresaDRAFT_1525"/>
<dbReference type="PANTHER" id="PTHR30290">
    <property type="entry name" value="PERIPLASMIC BINDING COMPONENT OF ABC TRANSPORTER"/>
    <property type="match status" value="1"/>
</dbReference>
<dbReference type="eggNOG" id="COG0747">
    <property type="taxonomic scope" value="Bacteria"/>
</dbReference>
<accession>H7EJM3</accession>
<dbReference type="Gene3D" id="3.10.105.10">
    <property type="entry name" value="Dipeptide-binding Protein, Domain 3"/>
    <property type="match status" value="1"/>
</dbReference>
<dbReference type="Gene3D" id="3.40.190.10">
    <property type="entry name" value="Periplasmic binding protein-like II"/>
    <property type="match status" value="1"/>
</dbReference>
<evidence type="ECO:0000259" key="5">
    <source>
        <dbReference type="Pfam" id="PF00496"/>
    </source>
</evidence>
<evidence type="ECO:0000256" key="3">
    <source>
        <dbReference type="ARBA" id="ARBA00022729"/>
    </source>
</evidence>
<dbReference type="Proteomes" id="UP000003571">
    <property type="component" value="Unassembled WGS sequence"/>
</dbReference>
<dbReference type="SUPFAM" id="SSF53850">
    <property type="entry name" value="Periplasmic binding protein-like II"/>
    <property type="match status" value="1"/>
</dbReference>
<dbReference type="EMBL" id="AGRW01000041">
    <property type="protein sequence ID" value="EIC02261.1"/>
    <property type="molecule type" value="Genomic_DNA"/>
</dbReference>
<dbReference type="InterPro" id="IPR000914">
    <property type="entry name" value="SBP_5_dom"/>
</dbReference>
<keyword evidence="2" id="KW-0813">Transport</keyword>
<protein>
    <submittedName>
        <fullName evidence="6">Extracellular solute-binding protein family 5</fullName>
    </submittedName>
</protein>
<dbReference type="AlphaFoldDB" id="H7EJM3"/>
<dbReference type="GO" id="GO:1904680">
    <property type="term" value="F:peptide transmembrane transporter activity"/>
    <property type="evidence" value="ECO:0007669"/>
    <property type="project" value="TreeGrafter"/>
</dbReference>
<feature type="domain" description="Solute-binding protein family 5" evidence="5">
    <location>
        <begin position="80"/>
        <end position="439"/>
    </location>
</feature>
<dbReference type="GO" id="GO:0043190">
    <property type="term" value="C:ATP-binding cassette (ABC) transporter complex"/>
    <property type="evidence" value="ECO:0007669"/>
    <property type="project" value="InterPro"/>
</dbReference>
<dbReference type="InterPro" id="IPR039424">
    <property type="entry name" value="SBP_5"/>
</dbReference>
<dbReference type="GO" id="GO:0030288">
    <property type="term" value="C:outer membrane-bounded periplasmic space"/>
    <property type="evidence" value="ECO:0007669"/>
    <property type="project" value="UniProtKB-ARBA"/>
</dbReference>
<feature type="chain" id="PRO_5003608728" evidence="4">
    <location>
        <begin position="25"/>
        <end position="540"/>
    </location>
</feature>
<dbReference type="Pfam" id="PF00496">
    <property type="entry name" value="SBP_bac_5"/>
    <property type="match status" value="1"/>
</dbReference>
<dbReference type="RefSeq" id="WP_002703374.1">
    <property type="nucleotide sequence ID" value="NZ_AGRW01000041.1"/>
</dbReference>